<dbReference type="OrthoDB" id="7574554at2"/>
<dbReference type="RefSeq" id="WP_066520860.1">
    <property type="nucleotide sequence ID" value="NZ_AP017655.1"/>
</dbReference>
<dbReference type="KEGG" id="sclo:SCLO_1022980"/>
<gene>
    <name evidence="1" type="ORF">SCLO_1022980</name>
</gene>
<reference evidence="1 2" key="1">
    <citation type="submission" date="2016-10" db="EMBL/GenBank/DDBJ databases">
        <title>Complete Genome Sequence of the Nonylphenol-Degrading Bacterium Sphingobium cloacae JCM 10874T.</title>
        <authorList>
            <person name="Ootsuka M."/>
            <person name="Nishizawa T."/>
            <person name="Ohta H."/>
        </authorList>
    </citation>
    <scope>NUCLEOTIDE SEQUENCE [LARGE SCALE GENOMIC DNA]</scope>
    <source>
        <strain evidence="1 2">JCM 10874</strain>
    </source>
</reference>
<proteinExistence type="predicted"/>
<organism evidence="1 2">
    <name type="scientific">Sphingobium cloacae</name>
    <dbReference type="NCBI Taxonomy" id="120107"/>
    <lineage>
        <taxon>Bacteria</taxon>
        <taxon>Pseudomonadati</taxon>
        <taxon>Pseudomonadota</taxon>
        <taxon>Alphaproteobacteria</taxon>
        <taxon>Sphingomonadales</taxon>
        <taxon>Sphingomonadaceae</taxon>
        <taxon>Sphingobium</taxon>
    </lineage>
</organism>
<evidence type="ECO:0000313" key="1">
    <source>
        <dbReference type="EMBL" id="BAV65338.1"/>
    </source>
</evidence>
<name>A0A1E1F488_9SPHN</name>
<dbReference type="Proteomes" id="UP000218272">
    <property type="component" value="Chromosome SCLO_1"/>
</dbReference>
<sequence length="120" mass="13351">MKDDEELPIDPTKLYFVRIIETRAAVGLFWSGWHGLQLLIPPHIDQRRCEVAEIEPLAGILFVAGPDFRQQAVAEGYEHRCALTDGLAQQLFDDDGRVFGLSLTFEPLCRALGLGAEIAT</sequence>
<dbReference type="AlphaFoldDB" id="A0A1E1F488"/>
<keyword evidence="2" id="KW-1185">Reference proteome</keyword>
<dbReference type="EMBL" id="AP017655">
    <property type="protein sequence ID" value="BAV65338.1"/>
    <property type="molecule type" value="Genomic_DNA"/>
</dbReference>
<protein>
    <submittedName>
        <fullName evidence="1">Uncharacterized protein</fullName>
    </submittedName>
</protein>
<evidence type="ECO:0000313" key="2">
    <source>
        <dbReference type="Proteomes" id="UP000218272"/>
    </source>
</evidence>
<accession>A0A1E1F488</accession>